<feature type="active site" description="Proton donor" evidence="5">
    <location>
        <position position="123"/>
    </location>
</feature>
<dbReference type="Proteomes" id="UP000199448">
    <property type="component" value="Unassembled WGS sequence"/>
</dbReference>
<dbReference type="SUPFAM" id="SSF52788">
    <property type="entry name" value="Phosphotyrosine protein phosphatases I"/>
    <property type="match status" value="1"/>
</dbReference>
<dbReference type="EMBL" id="FNUG01000002">
    <property type="protein sequence ID" value="SEE70068.1"/>
    <property type="molecule type" value="Genomic_DNA"/>
</dbReference>
<evidence type="ECO:0000256" key="5">
    <source>
        <dbReference type="PIRSR" id="PIRSR617867-1"/>
    </source>
</evidence>
<keyword evidence="3" id="KW-0378">Hydrolase</keyword>
<dbReference type="PRINTS" id="PR00719">
    <property type="entry name" value="LMWPTPASE"/>
</dbReference>
<feature type="active site" evidence="5">
    <location>
        <position position="15"/>
    </location>
</feature>
<dbReference type="STRING" id="390640.SAMN04488034_10263"/>
<dbReference type="Pfam" id="PF01451">
    <property type="entry name" value="LMWPc"/>
    <property type="match status" value="1"/>
</dbReference>
<dbReference type="Gene3D" id="3.40.50.2300">
    <property type="match status" value="1"/>
</dbReference>
<evidence type="ECO:0000313" key="8">
    <source>
        <dbReference type="Proteomes" id="UP000199448"/>
    </source>
</evidence>
<protein>
    <recommendedName>
        <fullName evidence="2">protein-tyrosine-phosphatase</fullName>
        <ecNumber evidence="2">3.1.3.48</ecNumber>
    </recommendedName>
</protein>
<comment type="similarity">
    <text evidence="1">Belongs to the low molecular weight phosphotyrosine protein phosphatase family.</text>
</comment>
<dbReference type="PANTHER" id="PTHR11717:SF7">
    <property type="entry name" value="LOW MOLECULAR WEIGHT PHOSPHOTYROSINE PROTEIN PHOSPHATASE"/>
    <property type="match status" value="1"/>
</dbReference>
<keyword evidence="4" id="KW-0904">Protein phosphatase</keyword>
<accession>A0A1H5L1I0</accession>
<dbReference type="CDD" id="cd16343">
    <property type="entry name" value="LMWPTP"/>
    <property type="match status" value="1"/>
</dbReference>
<reference evidence="7 8" key="1">
    <citation type="submission" date="2016-10" db="EMBL/GenBank/DDBJ databases">
        <authorList>
            <person name="de Groot N.N."/>
        </authorList>
    </citation>
    <scope>NUCLEOTIDE SEQUENCE [LARGE SCALE GENOMIC DNA]</scope>
    <source>
        <strain evidence="7 8">DSM 23553</strain>
    </source>
</reference>
<dbReference type="InterPro" id="IPR023485">
    <property type="entry name" value="Ptyr_pPase"/>
</dbReference>
<organism evidence="7 8">
    <name type="scientific">Salinimicrobium catena</name>
    <dbReference type="NCBI Taxonomy" id="390640"/>
    <lineage>
        <taxon>Bacteria</taxon>
        <taxon>Pseudomonadati</taxon>
        <taxon>Bacteroidota</taxon>
        <taxon>Flavobacteriia</taxon>
        <taxon>Flavobacteriales</taxon>
        <taxon>Flavobacteriaceae</taxon>
        <taxon>Salinimicrobium</taxon>
    </lineage>
</organism>
<dbReference type="InterPro" id="IPR050438">
    <property type="entry name" value="LMW_PTPase"/>
</dbReference>
<dbReference type="GO" id="GO:0004725">
    <property type="term" value="F:protein tyrosine phosphatase activity"/>
    <property type="evidence" value="ECO:0007669"/>
    <property type="project" value="UniProtKB-EC"/>
</dbReference>
<keyword evidence="8" id="KW-1185">Reference proteome</keyword>
<gene>
    <name evidence="7" type="ORF">SAMN04488034_10263</name>
</gene>
<evidence type="ECO:0000313" key="7">
    <source>
        <dbReference type="EMBL" id="SEE70068.1"/>
    </source>
</evidence>
<evidence type="ECO:0000256" key="4">
    <source>
        <dbReference type="ARBA" id="ARBA00022912"/>
    </source>
</evidence>
<evidence type="ECO:0000256" key="2">
    <source>
        <dbReference type="ARBA" id="ARBA00013064"/>
    </source>
</evidence>
<evidence type="ECO:0000256" key="3">
    <source>
        <dbReference type="ARBA" id="ARBA00022801"/>
    </source>
</evidence>
<evidence type="ECO:0000259" key="6">
    <source>
        <dbReference type="SMART" id="SM00226"/>
    </source>
</evidence>
<sequence length="155" mass="17680">MKTRVLMVCLGNICRSPLAEGILRSKVDPEKVEVDSAATSNYHIGDSPDERSVAVAQKNNLDITYQRGRQFTAEDFELFDRIYVMDISNYRDVMSLARHEEHRQKVSLILNEIFPGENVEVPDPYQGGPEGFHRVYEMLEEACEVIAKKLDSKSE</sequence>
<dbReference type="InterPro" id="IPR017867">
    <property type="entry name" value="Tyr_phospatase_low_mol_wt"/>
</dbReference>
<dbReference type="RefSeq" id="WP_093112414.1">
    <property type="nucleotide sequence ID" value="NZ_FNGG01000002.1"/>
</dbReference>
<dbReference type="SMART" id="SM00226">
    <property type="entry name" value="LMWPc"/>
    <property type="match status" value="1"/>
</dbReference>
<name>A0A1H5L1I0_9FLAO</name>
<dbReference type="InterPro" id="IPR036196">
    <property type="entry name" value="Ptyr_pPase_sf"/>
</dbReference>
<dbReference type="OrthoDB" id="9784339at2"/>
<proteinExistence type="inferred from homology"/>
<dbReference type="EC" id="3.1.3.48" evidence="2"/>
<feature type="active site" description="Nucleophile" evidence="5">
    <location>
        <position position="9"/>
    </location>
</feature>
<dbReference type="AlphaFoldDB" id="A0A1H5L1I0"/>
<feature type="domain" description="Phosphotyrosine protein phosphatase I" evidence="6">
    <location>
        <begin position="3"/>
        <end position="149"/>
    </location>
</feature>
<dbReference type="PANTHER" id="PTHR11717">
    <property type="entry name" value="LOW MOLECULAR WEIGHT PROTEIN TYROSINE PHOSPHATASE"/>
    <property type="match status" value="1"/>
</dbReference>
<evidence type="ECO:0000256" key="1">
    <source>
        <dbReference type="ARBA" id="ARBA00011063"/>
    </source>
</evidence>